<evidence type="ECO:0000313" key="2">
    <source>
        <dbReference type="EMBL" id="EJT68574.1"/>
    </source>
</evidence>
<evidence type="ECO:0000256" key="1">
    <source>
        <dbReference type="SAM" id="MobiDB-lite"/>
    </source>
</evidence>
<protein>
    <submittedName>
        <fullName evidence="2 3">Uncharacterized protein</fullName>
    </submittedName>
</protein>
<sequence length="243" mass="26606">MWVIWKSFVCVVRGSAKRSNCVIEGWCMDGSSLQQIDTQMLPCQINASRRAPSGWGRGRDSGQRVQNVCMPSRSTRKYQEPTYMMASAPGTMLGVPRDAFPVPPPRYTMLAHIGARATHTQRGIERATHGERGQHGHPEAAGSSLGEREGALLPTASPTHDKTAPATCRQRRAVRVRLKGAIPTARLPPPQWAELRTGMHEDLARAEESNGRPKNGRPRNGRPKNGRPVPQSGVRGEGEHATT</sequence>
<reference evidence="3" key="4">
    <citation type="journal article" date="2015" name="G3 (Bethesda)">
        <title>Genome sequences of three phytopathogenic species of the Magnaporthaceae family of fungi.</title>
        <authorList>
            <person name="Okagaki L.H."/>
            <person name="Nunes C.C."/>
            <person name="Sailsbery J."/>
            <person name="Clay B."/>
            <person name="Brown D."/>
            <person name="John T."/>
            <person name="Oh Y."/>
            <person name="Young N."/>
            <person name="Fitzgerald M."/>
            <person name="Haas B.J."/>
            <person name="Zeng Q."/>
            <person name="Young S."/>
            <person name="Adiconis X."/>
            <person name="Fan L."/>
            <person name="Levin J.Z."/>
            <person name="Mitchell T.K."/>
            <person name="Okubara P.A."/>
            <person name="Farman M.L."/>
            <person name="Kohn L.M."/>
            <person name="Birren B."/>
            <person name="Ma L.-J."/>
            <person name="Dean R.A."/>
        </authorList>
    </citation>
    <scope>NUCLEOTIDE SEQUENCE</scope>
    <source>
        <strain evidence="3">R3-111a-1</strain>
    </source>
</reference>
<dbReference type="AlphaFoldDB" id="J3PK04"/>
<dbReference type="RefSeq" id="XP_009230035.1">
    <property type="nucleotide sequence ID" value="XM_009231771.1"/>
</dbReference>
<dbReference type="HOGENOM" id="CLU_1142655_0_0_1"/>
<evidence type="ECO:0000313" key="4">
    <source>
        <dbReference type="Proteomes" id="UP000006039"/>
    </source>
</evidence>
<reference evidence="4" key="1">
    <citation type="submission" date="2010-07" db="EMBL/GenBank/DDBJ databases">
        <title>The genome sequence of Gaeumannomyces graminis var. tritici strain R3-111a-1.</title>
        <authorList>
            <consortium name="The Broad Institute Genome Sequencing Platform"/>
            <person name="Ma L.-J."/>
            <person name="Dead R."/>
            <person name="Young S."/>
            <person name="Zeng Q."/>
            <person name="Koehrsen M."/>
            <person name="Alvarado L."/>
            <person name="Berlin A."/>
            <person name="Chapman S.B."/>
            <person name="Chen Z."/>
            <person name="Freedman E."/>
            <person name="Gellesch M."/>
            <person name="Goldberg J."/>
            <person name="Griggs A."/>
            <person name="Gujja S."/>
            <person name="Heilman E.R."/>
            <person name="Heiman D."/>
            <person name="Hepburn T."/>
            <person name="Howarth C."/>
            <person name="Jen D."/>
            <person name="Larson L."/>
            <person name="Mehta T."/>
            <person name="Neiman D."/>
            <person name="Pearson M."/>
            <person name="Roberts A."/>
            <person name="Saif S."/>
            <person name="Shea T."/>
            <person name="Shenoy N."/>
            <person name="Sisk P."/>
            <person name="Stolte C."/>
            <person name="Sykes S."/>
            <person name="Walk T."/>
            <person name="White J."/>
            <person name="Yandava C."/>
            <person name="Haas B."/>
            <person name="Nusbaum C."/>
            <person name="Birren B."/>
        </authorList>
    </citation>
    <scope>NUCLEOTIDE SEQUENCE [LARGE SCALE GENOMIC DNA]</scope>
    <source>
        <strain evidence="4">R3-111a-1</strain>
    </source>
</reference>
<dbReference type="VEuPathDB" id="FungiDB:GGTG_13849"/>
<dbReference type="EMBL" id="GL385459">
    <property type="protein sequence ID" value="EJT68574.1"/>
    <property type="molecule type" value="Genomic_DNA"/>
</dbReference>
<feature type="region of interest" description="Disordered" evidence="1">
    <location>
        <begin position="200"/>
        <end position="243"/>
    </location>
</feature>
<keyword evidence="4" id="KW-1185">Reference proteome</keyword>
<proteinExistence type="predicted"/>
<feature type="compositionally biased region" description="Basic residues" evidence="1">
    <location>
        <begin position="214"/>
        <end position="225"/>
    </location>
</feature>
<name>J3PK04_GAET3</name>
<dbReference type="Proteomes" id="UP000006039">
    <property type="component" value="Unassembled WGS sequence"/>
</dbReference>
<reference evidence="2" key="3">
    <citation type="submission" date="2010-09" db="EMBL/GenBank/DDBJ databases">
        <title>Annotation of Gaeumannomyces graminis var. tritici R3-111a-1.</title>
        <authorList>
            <consortium name="The Broad Institute Genome Sequencing Platform"/>
            <person name="Ma L.-J."/>
            <person name="Dead R."/>
            <person name="Young S.K."/>
            <person name="Zeng Q."/>
            <person name="Gargeya S."/>
            <person name="Fitzgerald M."/>
            <person name="Haas B."/>
            <person name="Abouelleil A."/>
            <person name="Alvarado L."/>
            <person name="Arachchi H.M."/>
            <person name="Berlin A."/>
            <person name="Brown A."/>
            <person name="Chapman S.B."/>
            <person name="Chen Z."/>
            <person name="Dunbar C."/>
            <person name="Freedman E."/>
            <person name="Gearin G."/>
            <person name="Gellesch M."/>
            <person name="Goldberg J."/>
            <person name="Griggs A."/>
            <person name="Gujja S."/>
            <person name="Heiman D."/>
            <person name="Howarth C."/>
            <person name="Larson L."/>
            <person name="Lui A."/>
            <person name="MacDonald P.J.P."/>
            <person name="Mehta T."/>
            <person name="Montmayeur A."/>
            <person name="Murphy C."/>
            <person name="Neiman D."/>
            <person name="Pearson M."/>
            <person name="Priest M."/>
            <person name="Roberts A."/>
            <person name="Saif S."/>
            <person name="Shea T."/>
            <person name="Shenoy N."/>
            <person name="Sisk P."/>
            <person name="Stolte C."/>
            <person name="Sykes S."/>
            <person name="Yandava C."/>
            <person name="Wortman J."/>
            <person name="Nusbaum C."/>
            <person name="Birren B."/>
        </authorList>
    </citation>
    <scope>NUCLEOTIDE SEQUENCE</scope>
    <source>
        <strain evidence="2">R3-111a-1</strain>
    </source>
</reference>
<feature type="region of interest" description="Disordered" evidence="1">
    <location>
        <begin position="127"/>
        <end position="171"/>
    </location>
</feature>
<gene>
    <name evidence="3" type="primary">20354307</name>
    <name evidence="2" type="ORF">GGTG_13849</name>
</gene>
<feature type="compositionally biased region" description="Basic and acidic residues" evidence="1">
    <location>
        <begin position="127"/>
        <end position="138"/>
    </location>
</feature>
<accession>J3PK04</accession>
<reference evidence="2" key="2">
    <citation type="submission" date="2010-07" db="EMBL/GenBank/DDBJ databases">
        <authorList>
            <consortium name="The Broad Institute Genome Sequencing Platform"/>
            <consortium name="Broad Institute Genome Sequencing Center for Infectious Disease"/>
            <person name="Ma L.-J."/>
            <person name="Dead R."/>
            <person name="Young S."/>
            <person name="Zeng Q."/>
            <person name="Koehrsen M."/>
            <person name="Alvarado L."/>
            <person name="Berlin A."/>
            <person name="Chapman S.B."/>
            <person name="Chen Z."/>
            <person name="Freedman E."/>
            <person name="Gellesch M."/>
            <person name="Goldberg J."/>
            <person name="Griggs A."/>
            <person name="Gujja S."/>
            <person name="Heilman E.R."/>
            <person name="Heiman D."/>
            <person name="Hepburn T."/>
            <person name="Howarth C."/>
            <person name="Jen D."/>
            <person name="Larson L."/>
            <person name="Mehta T."/>
            <person name="Neiman D."/>
            <person name="Pearson M."/>
            <person name="Roberts A."/>
            <person name="Saif S."/>
            <person name="Shea T."/>
            <person name="Shenoy N."/>
            <person name="Sisk P."/>
            <person name="Stolte C."/>
            <person name="Sykes S."/>
            <person name="Walk T."/>
            <person name="White J."/>
            <person name="Yandava C."/>
            <person name="Haas B."/>
            <person name="Nusbaum C."/>
            <person name="Birren B."/>
        </authorList>
    </citation>
    <scope>NUCLEOTIDE SEQUENCE</scope>
    <source>
        <strain evidence="2">R3-111a-1</strain>
    </source>
</reference>
<organism evidence="2">
    <name type="scientific">Gaeumannomyces tritici (strain R3-111a-1)</name>
    <name type="common">Wheat and barley take-all root rot fungus</name>
    <name type="synonym">Gaeumannomyces graminis var. tritici</name>
    <dbReference type="NCBI Taxonomy" id="644352"/>
    <lineage>
        <taxon>Eukaryota</taxon>
        <taxon>Fungi</taxon>
        <taxon>Dikarya</taxon>
        <taxon>Ascomycota</taxon>
        <taxon>Pezizomycotina</taxon>
        <taxon>Sordariomycetes</taxon>
        <taxon>Sordariomycetidae</taxon>
        <taxon>Magnaporthales</taxon>
        <taxon>Magnaporthaceae</taxon>
        <taxon>Gaeumannomyces</taxon>
    </lineage>
</organism>
<evidence type="ECO:0000313" key="3">
    <source>
        <dbReference type="EnsemblFungi" id="EJT68574"/>
    </source>
</evidence>
<dbReference type="GeneID" id="20354307"/>
<reference evidence="3" key="5">
    <citation type="submission" date="2018-04" db="UniProtKB">
        <authorList>
            <consortium name="EnsemblFungi"/>
        </authorList>
    </citation>
    <scope>IDENTIFICATION</scope>
    <source>
        <strain evidence="3">R3-111a-1</strain>
    </source>
</reference>
<feature type="compositionally biased region" description="Basic and acidic residues" evidence="1">
    <location>
        <begin position="200"/>
        <end position="211"/>
    </location>
</feature>
<dbReference type="EnsemblFungi" id="EJT68574">
    <property type="protein sequence ID" value="EJT68574"/>
    <property type="gene ID" value="GGTG_13849"/>
</dbReference>